<evidence type="ECO:0000256" key="5">
    <source>
        <dbReference type="ARBA" id="ARBA00023002"/>
    </source>
</evidence>
<dbReference type="PANTHER" id="PTHR42973">
    <property type="entry name" value="BINDING OXIDOREDUCTASE, PUTATIVE (AFU_ORTHOLOGUE AFUA_1G17690)-RELATED"/>
    <property type="match status" value="1"/>
</dbReference>
<dbReference type="InterPro" id="IPR050416">
    <property type="entry name" value="FAD-linked_Oxidoreductase"/>
</dbReference>
<comment type="caution">
    <text evidence="7">The sequence shown here is derived from an EMBL/GenBank/DDBJ whole genome shotgun (WGS) entry which is preliminary data.</text>
</comment>
<dbReference type="PANTHER" id="PTHR42973:SF39">
    <property type="entry name" value="FAD-BINDING PCMH-TYPE DOMAIN-CONTAINING PROTEIN"/>
    <property type="match status" value="1"/>
</dbReference>
<dbReference type="GO" id="GO:0016491">
    <property type="term" value="F:oxidoreductase activity"/>
    <property type="evidence" value="ECO:0007669"/>
    <property type="project" value="UniProtKB-KW"/>
</dbReference>
<dbReference type="PROSITE" id="PS00862">
    <property type="entry name" value="OX2_COVAL_FAD"/>
    <property type="match status" value="1"/>
</dbReference>
<dbReference type="GO" id="GO:0071949">
    <property type="term" value="F:FAD binding"/>
    <property type="evidence" value="ECO:0007669"/>
    <property type="project" value="InterPro"/>
</dbReference>
<dbReference type="InterPro" id="IPR036318">
    <property type="entry name" value="FAD-bd_PCMH-like_sf"/>
</dbReference>
<dbReference type="OrthoDB" id="9775082at2"/>
<keyword evidence="5" id="KW-0560">Oxidoreductase</keyword>
<keyword evidence="4" id="KW-0274">FAD</keyword>
<dbReference type="InterPro" id="IPR006094">
    <property type="entry name" value="Oxid_FAD_bind_N"/>
</dbReference>
<evidence type="ECO:0000256" key="2">
    <source>
        <dbReference type="ARBA" id="ARBA00005466"/>
    </source>
</evidence>
<dbReference type="RefSeq" id="WP_076157650.1">
    <property type="nucleotide sequence ID" value="NZ_JBEZVB010000023.1"/>
</dbReference>
<evidence type="ECO:0000313" key="7">
    <source>
        <dbReference type="EMBL" id="OLZ54557.1"/>
    </source>
</evidence>
<dbReference type="Proteomes" id="UP000187486">
    <property type="component" value="Unassembled WGS sequence"/>
</dbReference>
<keyword evidence="8" id="KW-1185">Reference proteome</keyword>
<dbReference type="AlphaFoldDB" id="A0A1R0KYY4"/>
<evidence type="ECO:0000256" key="3">
    <source>
        <dbReference type="ARBA" id="ARBA00022630"/>
    </source>
</evidence>
<evidence type="ECO:0000259" key="6">
    <source>
        <dbReference type="PROSITE" id="PS51387"/>
    </source>
</evidence>
<dbReference type="Pfam" id="PF01565">
    <property type="entry name" value="FAD_binding_4"/>
    <property type="match status" value="1"/>
</dbReference>
<gene>
    <name evidence="7" type="ORF">BS329_08525</name>
</gene>
<comment type="similarity">
    <text evidence="2">Belongs to the oxygen-dependent FAD-linked oxidoreductase family.</text>
</comment>
<keyword evidence="3" id="KW-0285">Flavoprotein</keyword>
<organism evidence="7 8">
    <name type="scientific">Amycolatopsis coloradensis</name>
    <dbReference type="NCBI Taxonomy" id="76021"/>
    <lineage>
        <taxon>Bacteria</taxon>
        <taxon>Bacillati</taxon>
        <taxon>Actinomycetota</taxon>
        <taxon>Actinomycetes</taxon>
        <taxon>Pseudonocardiales</taxon>
        <taxon>Pseudonocardiaceae</taxon>
        <taxon>Amycolatopsis</taxon>
    </lineage>
</organism>
<sequence length="459" mass="48404">MSRSPSDTDWRRLGHAVAGRVRRPGEAGFREASVPFNKRFAGVTPAGVVSVKNAADVRIAIEWARETGVDVVARSGGHSYAGHSVNTGLVIDLSAMNTVSANGSTGLVTAEGGARMADVHAAIQPHEMAFALGNGASVGLSGLTLGGGCGATSRVLGLTADALVATTMVTADGRLLHCDATTNADLFWACRGGGGGNFGINVSFTYQATPVTGCASYLLLWDRADAPKVFSVLQEIVRQAPDELATRIGVSSAGGSALVVSAIGQYLGPAKELRELLDPVLSVAKPIRMDIADRTYWQAQDDMRHETAEGAFAVRTNIVTRPLPDEAIATLLSSIDRLPASGNPDGGGAALFSWGGAINRMGATETAFAHRNAMFLLSMDTSWAENDEPAVVDANLRWLAELGNEMSPYVTDGAFQNFIDPDLADWRTAYYGVNYPRLKEIKKRVDPDGVFTFAQSIGS</sequence>
<dbReference type="Pfam" id="PF08031">
    <property type="entry name" value="BBE"/>
    <property type="match status" value="1"/>
</dbReference>
<dbReference type="Gene3D" id="3.30.465.10">
    <property type="match status" value="1"/>
</dbReference>
<dbReference type="InterPro" id="IPR016166">
    <property type="entry name" value="FAD-bd_PCMH"/>
</dbReference>
<dbReference type="PROSITE" id="PS51387">
    <property type="entry name" value="FAD_PCMH"/>
    <property type="match status" value="1"/>
</dbReference>
<dbReference type="InterPro" id="IPR006093">
    <property type="entry name" value="Oxy_OxRdtase_FAD_BS"/>
</dbReference>
<dbReference type="InterPro" id="IPR012951">
    <property type="entry name" value="BBE"/>
</dbReference>
<dbReference type="EMBL" id="MQUQ01000004">
    <property type="protein sequence ID" value="OLZ54557.1"/>
    <property type="molecule type" value="Genomic_DNA"/>
</dbReference>
<reference evidence="7 8" key="1">
    <citation type="submission" date="2016-01" db="EMBL/GenBank/DDBJ databases">
        <title>Amycolatopsis coloradensis genome sequencing and assembly.</title>
        <authorList>
            <person name="Mayilraj S."/>
        </authorList>
    </citation>
    <scope>NUCLEOTIDE SEQUENCE [LARGE SCALE GENOMIC DNA]</scope>
    <source>
        <strain evidence="7 8">DSM 44225</strain>
    </source>
</reference>
<accession>A0A1R0KYY4</accession>
<dbReference type="InterPro" id="IPR016169">
    <property type="entry name" value="FAD-bd_PCMH_sub2"/>
</dbReference>
<evidence type="ECO:0000313" key="8">
    <source>
        <dbReference type="Proteomes" id="UP000187486"/>
    </source>
</evidence>
<dbReference type="Gene3D" id="3.40.462.20">
    <property type="match status" value="1"/>
</dbReference>
<comment type="cofactor">
    <cofactor evidence="1">
        <name>FAD</name>
        <dbReference type="ChEBI" id="CHEBI:57692"/>
    </cofactor>
</comment>
<name>A0A1R0KYY4_9PSEU</name>
<evidence type="ECO:0000256" key="1">
    <source>
        <dbReference type="ARBA" id="ARBA00001974"/>
    </source>
</evidence>
<dbReference type="STRING" id="76021.BS329_08525"/>
<dbReference type="SUPFAM" id="SSF56176">
    <property type="entry name" value="FAD-binding/transporter-associated domain-like"/>
    <property type="match status" value="1"/>
</dbReference>
<evidence type="ECO:0000256" key="4">
    <source>
        <dbReference type="ARBA" id="ARBA00022827"/>
    </source>
</evidence>
<dbReference type="InterPro" id="IPR016167">
    <property type="entry name" value="FAD-bd_PCMH_sub1"/>
</dbReference>
<dbReference type="Gene3D" id="3.30.43.10">
    <property type="entry name" value="Uridine Diphospho-n-acetylenolpyruvylglucosamine Reductase, domain 2"/>
    <property type="match status" value="1"/>
</dbReference>
<feature type="domain" description="FAD-binding PCMH-type" evidence="6">
    <location>
        <begin position="41"/>
        <end position="211"/>
    </location>
</feature>
<proteinExistence type="inferred from homology"/>
<protein>
    <submittedName>
        <fullName evidence="7">Oxidoreductase</fullName>
    </submittedName>
</protein>